<evidence type="ECO:0000313" key="1">
    <source>
        <dbReference type="EMBL" id="MDR7211614.1"/>
    </source>
</evidence>
<gene>
    <name evidence="1" type="ORF">J2W48_003569</name>
</gene>
<name>A0ABU1YBL2_9FLAO</name>
<reference evidence="1 2" key="1">
    <citation type="submission" date="2023-07" db="EMBL/GenBank/DDBJ databases">
        <title>Sorghum-associated microbial communities from plants grown in Nebraska, USA.</title>
        <authorList>
            <person name="Schachtman D."/>
        </authorList>
    </citation>
    <scope>NUCLEOTIDE SEQUENCE [LARGE SCALE GENOMIC DNA]</scope>
    <source>
        <strain evidence="1 2">4129</strain>
    </source>
</reference>
<evidence type="ECO:0000313" key="2">
    <source>
        <dbReference type="Proteomes" id="UP001269081"/>
    </source>
</evidence>
<dbReference type="EMBL" id="JAVDWQ010000013">
    <property type="protein sequence ID" value="MDR7211614.1"/>
    <property type="molecule type" value="Genomic_DNA"/>
</dbReference>
<comment type="caution">
    <text evidence="1">The sequence shown here is derived from an EMBL/GenBank/DDBJ whole genome shotgun (WGS) entry which is preliminary data.</text>
</comment>
<proteinExistence type="predicted"/>
<dbReference type="Proteomes" id="UP001269081">
    <property type="component" value="Unassembled WGS sequence"/>
</dbReference>
<keyword evidence="2" id="KW-1185">Reference proteome</keyword>
<sequence length="40" mass="4667">MQAWRTSITAFIFNRLLLLLKIINLAQEKNDTHNLALVQD</sequence>
<accession>A0ABU1YBL2</accession>
<protein>
    <submittedName>
        <fullName evidence="1">Uncharacterized protein</fullName>
    </submittedName>
</protein>
<organism evidence="1 2">
    <name type="scientific">Flavobacterium piscis</name>
    <dbReference type="NCBI Taxonomy" id="1114874"/>
    <lineage>
        <taxon>Bacteria</taxon>
        <taxon>Pseudomonadati</taxon>
        <taxon>Bacteroidota</taxon>
        <taxon>Flavobacteriia</taxon>
        <taxon>Flavobacteriales</taxon>
        <taxon>Flavobacteriaceae</taxon>
        <taxon>Flavobacterium</taxon>
    </lineage>
</organism>